<accession>A0A6A6PK00</accession>
<dbReference type="GeneID" id="54475541"/>
<dbReference type="PROSITE" id="PS51925">
    <property type="entry name" value="SWIB_MDM2"/>
    <property type="match status" value="1"/>
</dbReference>
<gene>
    <name evidence="3" type="ORF">BDY17DRAFT_303270</name>
</gene>
<feature type="compositionally biased region" description="Basic and acidic residues" evidence="1">
    <location>
        <begin position="55"/>
        <end position="69"/>
    </location>
</feature>
<dbReference type="Pfam" id="PF02201">
    <property type="entry name" value="SWIB"/>
    <property type="match status" value="1"/>
</dbReference>
<dbReference type="InterPro" id="IPR019835">
    <property type="entry name" value="SWIB_domain"/>
</dbReference>
<proteinExistence type="predicted"/>
<feature type="region of interest" description="Disordered" evidence="1">
    <location>
        <begin position="1"/>
        <end position="71"/>
    </location>
</feature>
<evidence type="ECO:0000313" key="3">
    <source>
        <dbReference type="EMBL" id="KAF2480126.1"/>
    </source>
</evidence>
<feature type="compositionally biased region" description="Basic and acidic residues" evidence="1">
    <location>
        <begin position="174"/>
        <end position="191"/>
    </location>
</feature>
<dbReference type="EMBL" id="MU001640">
    <property type="protein sequence ID" value="KAF2480126.1"/>
    <property type="molecule type" value="Genomic_DNA"/>
</dbReference>
<dbReference type="AlphaFoldDB" id="A0A6A6PK00"/>
<evidence type="ECO:0000313" key="4">
    <source>
        <dbReference type="Proteomes" id="UP000799767"/>
    </source>
</evidence>
<name>A0A6A6PK00_9PEZI</name>
<evidence type="ECO:0000256" key="1">
    <source>
        <dbReference type="SAM" id="MobiDB-lite"/>
    </source>
</evidence>
<protein>
    <recommendedName>
        <fullName evidence="2">DM2 domain-containing protein</fullName>
    </recommendedName>
</protein>
<evidence type="ECO:0000259" key="2">
    <source>
        <dbReference type="PROSITE" id="PS51925"/>
    </source>
</evidence>
<dbReference type="CDD" id="cd10568">
    <property type="entry name" value="SWIB_like"/>
    <property type="match status" value="1"/>
</dbReference>
<dbReference type="InterPro" id="IPR003121">
    <property type="entry name" value="SWIB_MDM2_domain"/>
</dbReference>
<dbReference type="OrthoDB" id="10263741at2759"/>
<feature type="region of interest" description="Disordered" evidence="1">
    <location>
        <begin position="167"/>
        <end position="203"/>
    </location>
</feature>
<dbReference type="InterPro" id="IPR036885">
    <property type="entry name" value="SWIB_MDM2_dom_sf"/>
</dbReference>
<dbReference type="SUPFAM" id="SSF47592">
    <property type="entry name" value="SWIB/MDM2 domain"/>
    <property type="match status" value="1"/>
</dbReference>
<keyword evidence="4" id="KW-1185">Reference proteome</keyword>
<dbReference type="Gene3D" id="1.10.245.10">
    <property type="entry name" value="SWIB/MDM2 domain"/>
    <property type="match status" value="1"/>
</dbReference>
<dbReference type="SMART" id="SM00151">
    <property type="entry name" value="SWIB"/>
    <property type="match status" value="1"/>
</dbReference>
<feature type="domain" description="DM2" evidence="2">
    <location>
        <begin position="275"/>
        <end position="352"/>
    </location>
</feature>
<reference evidence="3" key="1">
    <citation type="journal article" date="2020" name="Stud. Mycol.">
        <title>101 Dothideomycetes genomes: a test case for predicting lifestyles and emergence of pathogens.</title>
        <authorList>
            <person name="Haridas S."/>
            <person name="Albert R."/>
            <person name="Binder M."/>
            <person name="Bloem J."/>
            <person name="Labutti K."/>
            <person name="Salamov A."/>
            <person name="Andreopoulos B."/>
            <person name="Baker S."/>
            <person name="Barry K."/>
            <person name="Bills G."/>
            <person name="Bluhm B."/>
            <person name="Cannon C."/>
            <person name="Castanera R."/>
            <person name="Culley D."/>
            <person name="Daum C."/>
            <person name="Ezra D."/>
            <person name="Gonzalez J."/>
            <person name="Henrissat B."/>
            <person name="Kuo A."/>
            <person name="Liang C."/>
            <person name="Lipzen A."/>
            <person name="Lutzoni F."/>
            <person name="Magnuson J."/>
            <person name="Mondo S."/>
            <person name="Nolan M."/>
            <person name="Ohm R."/>
            <person name="Pangilinan J."/>
            <person name="Park H.-J."/>
            <person name="Ramirez L."/>
            <person name="Alfaro M."/>
            <person name="Sun H."/>
            <person name="Tritt A."/>
            <person name="Yoshinaga Y."/>
            <person name="Zwiers L.-H."/>
            <person name="Turgeon B."/>
            <person name="Goodwin S."/>
            <person name="Spatafora J."/>
            <person name="Crous P."/>
            <person name="Grigoriev I."/>
        </authorList>
    </citation>
    <scope>NUCLEOTIDE SEQUENCE</scope>
    <source>
        <strain evidence="3">CBS 113389</strain>
    </source>
</reference>
<dbReference type="Proteomes" id="UP000799767">
    <property type="component" value="Unassembled WGS sequence"/>
</dbReference>
<dbReference type="RefSeq" id="XP_033586696.1">
    <property type="nucleotide sequence ID" value="XM_033734539.1"/>
</dbReference>
<feature type="compositionally biased region" description="Low complexity" evidence="1">
    <location>
        <begin position="18"/>
        <end position="54"/>
    </location>
</feature>
<organism evidence="3 4">
    <name type="scientific">Neohortaea acidophila</name>
    <dbReference type="NCBI Taxonomy" id="245834"/>
    <lineage>
        <taxon>Eukaryota</taxon>
        <taxon>Fungi</taxon>
        <taxon>Dikarya</taxon>
        <taxon>Ascomycota</taxon>
        <taxon>Pezizomycotina</taxon>
        <taxon>Dothideomycetes</taxon>
        <taxon>Dothideomycetidae</taxon>
        <taxon>Mycosphaerellales</taxon>
        <taxon>Teratosphaeriaceae</taxon>
        <taxon>Neohortaea</taxon>
    </lineage>
</organism>
<dbReference type="PANTHER" id="PTHR13844">
    <property type="entry name" value="SWI/SNF-RELATED MATRIX-ASSOCIATED ACTIN-DEPENDENT REGULATOR OF CHROMATIN SUBFAMILY D"/>
    <property type="match status" value="1"/>
</dbReference>
<sequence>MNRQQNYMQPRKSGPVYQQHPHPAQQQAHLSQQAAQQQQQQHSQQRQQQQARQADAARRAKQPTDRTIPDELTEVVVGDGVERYDQLRAVERRLDATMMRKRLDVNDNVNRRYTRRDGLLRVWIRNTAEGQPWQVMEEGMALGEDGTIDFGDSSAATFRVKIEGRFEDDEAQDGVDKGKSRDAQAAEDDRPASTAEAKAPPARRPRFSHFFKSITIDFDRNPALQPDGYSAIEWRKPGTGSNVDPANSEASFDTLEFERKGDENINITISLVRDEWPERCKLSPALAEILDSEEEDMLTVLHGIWEYARAMGLQEDEDKRNIRCDEPLRRLFHRDSIFFPEVPSHLHPHLQPLPPIKLNYTIRVDKPYIDGSDGTGPSEPTVYDLRVPLANPLTSHIARFQRTQQTNPAHIAALRQITSLDTELALLAQKIHQTNAKRKFYENLAKDPVGFVKRWTSSQRRDLEVILAEERNAGLEGTGSGLMTEEWRRGGDEGVWGTGVARESVGLWLARMGKGY</sequence>